<evidence type="ECO:0000256" key="7">
    <source>
        <dbReference type="ARBA" id="ARBA00022475"/>
    </source>
</evidence>
<feature type="transmembrane region" description="Helical" evidence="14">
    <location>
        <begin position="392"/>
        <end position="412"/>
    </location>
</feature>
<keyword evidence="8" id="KW-0762">Sugar transport</keyword>
<evidence type="ECO:0000259" key="15">
    <source>
        <dbReference type="PROSITE" id="PS50850"/>
    </source>
</evidence>
<feature type="domain" description="Major facilitator superfamily (MFS) profile" evidence="15">
    <location>
        <begin position="1"/>
        <end position="416"/>
    </location>
</feature>
<dbReference type="PANTHER" id="PTHR23503:SF54">
    <property type="entry name" value="MAJOR FACILITATOR SUPERFAMILY (MFS) PROFILE DOMAIN-CONTAINING PROTEIN"/>
    <property type="match status" value="1"/>
</dbReference>
<evidence type="ECO:0000256" key="14">
    <source>
        <dbReference type="SAM" id="Phobius"/>
    </source>
</evidence>
<keyword evidence="10 14" id="KW-1133">Transmembrane helix</keyword>
<dbReference type="PROSITE" id="PS50850">
    <property type="entry name" value="MFS"/>
    <property type="match status" value="1"/>
</dbReference>
<dbReference type="GO" id="GO:0005353">
    <property type="term" value="F:fructose transmembrane transporter activity"/>
    <property type="evidence" value="ECO:0007669"/>
    <property type="project" value="UniProtKB-ARBA"/>
</dbReference>
<dbReference type="GO" id="GO:0070837">
    <property type="term" value="P:dehydroascorbic acid transport"/>
    <property type="evidence" value="ECO:0007669"/>
    <property type="project" value="TreeGrafter"/>
</dbReference>
<feature type="transmembrane region" description="Helical" evidence="14">
    <location>
        <begin position="94"/>
        <end position="113"/>
    </location>
</feature>
<name>A0AAD7T419_9TELE</name>
<dbReference type="GO" id="GO:1990539">
    <property type="term" value="P:fructose import across plasma membrane"/>
    <property type="evidence" value="ECO:0007669"/>
    <property type="project" value="UniProtKB-ARBA"/>
</dbReference>
<comment type="similarity">
    <text evidence="4">Belongs to the major facilitator superfamily. Sugar transporter (TC 2.A.1.1) family. Glucose transporter subfamily.</text>
</comment>
<evidence type="ECO:0000256" key="5">
    <source>
        <dbReference type="ARBA" id="ARBA00015973"/>
    </source>
</evidence>
<dbReference type="PANTHER" id="PTHR23503">
    <property type="entry name" value="SOLUTE CARRIER FAMILY 2"/>
    <property type="match status" value="1"/>
</dbReference>
<evidence type="ECO:0000256" key="3">
    <source>
        <dbReference type="ARBA" id="ARBA00004651"/>
    </source>
</evidence>
<keyword evidence="9 14" id="KW-0812">Transmembrane</keyword>
<reference evidence="16" key="1">
    <citation type="journal article" date="2023" name="Science">
        <title>Genome structures resolve the early diversification of teleost fishes.</title>
        <authorList>
            <person name="Parey E."/>
            <person name="Louis A."/>
            <person name="Montfort J."/>
            <person name="Bouchez O."/>
            <person name="Roques C."/>
            <person name="Iampietro C."/>
            <person name="Lluch J."/>
            <person name="Castinel A."/>
            <person name="Donnadieu C."/>
            <person name="Desvignes T."/>
            <person name="Floi Bucao C."/>
            <person name="Jouanno E."/>
            <person name="Wen M."/>
            <person name="Mejri S."/>
            <person name="Dirks R."/>
            <person name="Jansen H."/>
            <person name="Henkel C."/>
            <person name="Chen W.J."/>
            <person name="Zahm M."/>
            <person name="Cabau C."/>
            <person name="Klopp C."/>
            <person name="Thompson A.W."/>
            <person name="Robinson-Rechavi M."/>
            <person name="Braasch I."/>
            <person name="Lecointre G."/>
            <person name="Bobe J."/>
            <person name="Postlethwait J.H."/>
            <person name="Berthelot C."/>
            <person name="Roest Crollius H."/>
            <person name="Guiguen Y."/>
        </authorList>
    </citation>
    <scope>NUCLEOTIDE SEQUENCE</scope>
    <source>
        <strain evidence="16">NC1722</strain>
    </source>
</reference>
<dbReference type="GO" id="GO:0055056">
    <property type="term" value="F:D-glucose transmembrane transporter activity"/>
    <property type="evidence" value="ECO:0007669"/>
    <property type="project" value="TreeGrafter"/>
</dbReference>
<dbReference type="InterPro" id="IPR036259">
    <property type="entry name" value="MFS_trans_sf"/>
</dbReference>
<feature type="transmembrane region" description="Helical" evidence="14">
    <location>
        <begin position="296"/>
        <end position="317"/>
    </location>
</feature>
<feature type="transmembrane region" description="Helical" evidence="14">
    <location>
        <begin position="158"/>
        <end position="177"/>
    </location>
</feature>
<comment type="subcellular location">
    <subcellularLocation>
        <location evidence="2">Cell membrane</location>
        <location evidence="2">Sarcolemma</location>
    </subcellularLocation>
    <subcellularLocation>
        <location evidence="3">Cell membrane</location>
        <topology evidence="3">Multi-pass membrane protein</topology>
    </subcellularLocation>
</comment>
<evidence type="ECO:0000256" key="13">
    <source>
        <dbReference type="ARBA" id="ARBA00031099"/>
    </source>
</evidence>
<dbReference type="SUPFAM" id="SSF103473">
    <property type="entry name" value="MFS general substrate transporter"/>
    <property type="match status" value="1"/>
</dbReference>
<dbReference type="FunFam" id="1.20.1250.20:FF:001511">
    <property type="entry name" value="Solute carrier family 2, facilitated glucose transporter member 5"/>
    <property type="match status" value="1"/>
</dbReference>
<dbReference type="InterPro" id="IPR005829">
    <property type="entry name" value="Sugar_transporter_CS"/>
</dbReference>
<evidence type="ECO:0000256" key="6">
    <source>
        <dbReference type="ARBA" id="ARBA00022448"/>
    </source>
</evidence>
<dbReference type="Pfam" id="PF00083">
    <property type="entry name" value="Sugar_tr"/>
    <property type="match status" value="1"/>
</dbReference>
<keyword evidence="6" id="KW-0813">Transport</keyword>
<feature type="transmembrane region" description="Helical" evidence="14">
    <location>
        <begin position="125"/>
        <end position="146"/>
    </location>
</feature>
<evidence type="ECO:0000256" key="9">
    <source>
        <dbReference type="ARBA" id="ARBA00022692"/>
    </source>
</evidence>
<accession>A0AAD7T419</accession>
<evidence type="ECO:0000256" key="2">
    <source>
        <dbReference type="ARBA" id="ARBA00004135"/>
    </source>
</evidence>
<keyword evidence="11 14" id="KW-0472">Membrane</keyword>
<evidence type="ECO:0000256" key="1">
    <source>
        <dbReference type="ARBA" id="ARBA00000590"/>
    </source>
</evidence>
<dbReference type="InterPro" id="IPR005828">
    <property type="entry name" value="MFS_sugar_transport-like"/>
</dbReference>
<feature type="transmembrane region" description="Helical" evidence="14">
    <location>
        <begin position="242"/>
        <end position="264"/>
    </location>
</feature>
<dbReference type="Proteomes" id="UP001221898">
    <property type="component" value="Unassembled WGS sequence"/>
</dbReference>
<gene>
    <name evidence="16" type="ORF">AAFF_G00066620</name>
</gene>
<evidence type="ECO:0000256" key="4">
    <source>
        <dbReference type="ARBA" id="ARBA00007004"/>
    </source>
</evidence>
<organism evidence="16 17">
    <name type="scientific">Aldrovandia affinis</name>
    <dbReference type="NCBI Taxonomy" id="143900"/>
    <lineage>
        <taxon>Eukaryota</taxon>
        <taxon>Metazoa</taxon>
        <taxon>Chordata</taxon>
        <taxon>Craniata</taxon>
        <taxon>Vertebrata</taxon>
        <taxon>Euteleostomi</taxon>
        <taxon>Actinopterygii</taxon>
        <taxon>Neopterygii</taxon>
        <taxon>Teleostei</taxon>
        <taxon>Notacanthiformes</taxon>
        <taxon>Halosauridae</taxon>
        <taxon>Aldrovandia</taxon>
    </lineage>
</organism>
<dbReference type="Gene3D" id="1.20.1250.20">
    <property type="entry name" value="MFS general substrate transporter like domains"/>
    <property type="match status" value="1"/>
</dbReference>
<dbReference type="GO" id="GO:0046323">
    <property type="term" value="P:D-glucose import"/>
    <property type="evidence" value="ECO:0007669"/>
    <property type="project" value="TreeGrafter"/>
</dbReference>
<evidence type="ECO:0000256" key="10">
    <source>
        <dbReference type="ARBA" id="ARBA00022989"/>
    </source>
</evidence>
<dbReference type="InterPro" id="IPR045263">
    <property type="entry name" value="GLUT"/>
</dbReference>
<sequence>MKNTLKELYIQGFVNQTWLERYGVPVKESTKMLIWSFIVSVLSLGAWLGSIHSGSLPVVYGRKKALLINNVVAMIAALLMVLSRTAKSFEMILLGRFLFGYNTGLGLSVHLMYLGESSPREQRGFMTLTSSIFIGLGKVFGAVVGIRELMGTDDMWPYALALSGIPAALQFLALLWFPEAPRYTYIDRGDEEGCKKDLRWLWGDNDLKLELEDMAQERSSMQGQKAKTVCDVLRSRSVRWQLFALLLPCAGVNFSGITALYFYAFDIFRQAGVPGDQIQYLSIGSLLIDRAGRKKLMGIGYVLMGLTMSLLTVTLYFKDYYPWVPYFNISLIFSVICIYGSGPAGVSMTLPADLFLQAWRPSAYVLSGTVCWVSLFLVGMLFPYIVDNLKELCFLIFVVYCFLSGAFMLYYIPETKGKTMVEIMEDFSKLNFRAQESSAETKDFALATKL</sequence>
<protein>
    <recommendedName>
        <fullName evidence="5">Solute carrier family 2, facilitated glucose transporter member 5</fullName>
    </recommendedName>
    <alternativeName>
        <fullName evidence="13">Fructose transporter</fullName>
    </alternativeName>
    <alternativeName>
        <fullName evidence="12">Glucose transporter type 5, small intestine</fullName>
    </alternativeName>
</protein>
<dbReference type="InterPro" id="IPR020846">
    <property type="entry name" value="MFS_dom"/>
</dbReference>
<dbReference type="PROSITE" id="PS00216">
    <property type="entry name" value="SUGAR_TRANSPORT_1"/>
    <property type="match status" value="1"/>
</dbReference>
<evidence type="ECO:0000313" key="16">
    <source>
        <dbReference type="EMBL" id="KAJ8414064.1"/>
    </source>
</evidence>
<evidence type="ECO:0000256" key="8">
    <source>
        <dbReference type="ARBA" id="ARBA00022597"/>
    </source>
</evidence>
<comment type="caution">
    <text evidence="16">The sequence shown here is derived from an EMBL/GenBank/DDBJ whole genome shotgun (WGS) entry which is preliminary data.</text>
</comment>
<keyword evidence="17" id="KW-1185">Reference proteome</keyword>
<feature type="transmembrane region" description="Helical" evidence="14">
    <location>
        <begin position="363"/>
        <end position="386"/>
    </location>
</feature>
<evidence type="ECO:0000256" key="11">
    <source>
        <dbReference type="ARBA" id="ARBA00023136"/>
    </source>
</evidence>
<proteinExistence type="inferred from homology"/>
<keyword evidence="7" id="KW-1003">Cell membrane</keyword>
<evidence type="ECO:0000313" key="17">
    <source>
        <dbReference type="Proteomes" id="UP001221898"/>
    </source>
</evidence>
<dbReference type="GO" id="GO:0042383">
    <property type="term" value="C:sarcolemma"/>
    <property type="evidence" value="ECO:0007669"/>
    <property type="project" value="UniProtKB-SubCell"/>
</dbReference>
<feature type="transmembrane region" description="Helical" evidence="14">
    <location>
        <begin position="65"/>
        <end position="82"/>
    </location>
</feature>
<feature type="transmembrane region" description="Helical" evidence="14">
    <location>
        <begin position="32"/>
        <end position="53"/>
    </location>
</feature>
<feature type="transmembrane region" description="Helical" evidence="14">
    <location>
        <begin position="323"/>
        <end position="342"/>
    </location>
</feature>
<dbReference type="AlphaFoldDB" id="A0AAD7T419"/>
<dbReference type="EMBL" id="JAINUG010000014">
    <property type="protein sequence ID" value="KAJ8414064.1"/>
    <property type="molecule type" value="Genomic_DNA"/>
</dbReference>
<evidence type="ECO:0000256" key="12">
    <source>
        <dbReference type="ARBA" id="ARBA00029961"/>
    </source>
</evidence>
<comment type="catalytic activity">
    <reaction evidence="1">
        <text>D-fructose(out) = D-fructose(in)</text>
        <dbReference type="Rhea" id="RHEA:60372"/>
        <dbReference type="ChEBI" id="CHEBI:37721"/>
    </reaction>
</comment>